<dbReference type="STRING" id="1218492.JG30_14820"/>
<dbReference type="HOGENOM" id="CLU_010194_1_0_9"/>
<dbReference type="SUPFAM" id="SSF51735">
    <property type="entry name" value="NAD(P)-binding Rossmann-fold domains"/>
    <property type="match status" value="1"/>
</dbReference>
<dbReference type="RefSeq" id="WP_046317632.1">
    <property type="nucleotide sequence ID" value="NZ_JBHSZT010000005.1"/>
</dbReference>
<protein>
    <submittedName>
        <fullName evidence="3">3-oxoacyl-[acyl-carrier protein] reductase</fullName>
    </submittedName>
</protein>
<reference evidence="3 4" key="1">
    <citation type="submission" date="2015-01" db="EMBL/GenBank/DDBJ databases">
        <title>Comparative genomics of the lactic acid bacteria isolated from the honey bee gut.</title>
        <authorList>
            <person name="Ellegaard K.M."/>
            <person name="Tamarit D."/>
            <person name="Javelind E."/>
            <person name="Olofsson T."/>
            <person name="Andersson S.G."/>
            <person name="Vasquez A."/>
        </authorList>
    </citation>
    <scope>NUCLEOTIDE SEQUENCE [LARGE SCALE GENOMIC DNA]</scope>
    <source>
        <strain evidence="3 4">Bin4</strain>
    </source>
</reference>
<accession>A0A0F4LPN4</accession>
<evidence type="ECO:0000256" key="2">
    <source>
        <dbReference type="ARBA" id="ARBA00023002"/>
    </source>
</evidence>
<dbReference type="PRINTS" id="PR00080">
    <property type="entry name" value="SDRFAMILY"/>
</dbReference>
<comment type="similarity">
    <text evidence="1">Belongs to the short-chain dehydrogenases/reductases (SDR) family.</text>
</comment>
<proteinExistence type="inferred from homology"/>
<dbReference type="EMBL" id="JXJQ01000010">
    <property type="protein sequence ID" value="KJY60792.1"/>
    <property type="molecule type" value="Genomic_DNA"/>
</dbReference>
<dbReference type="AlphaFoldDB" id="A0A0F4LPN4"/>
<keyword evidence="4" id="KW-1185">Reference proteome</keyword>
<dbReference type="PRINTS" id="PR00081">
    <property type="entry name" value="GDHRDH"/>
</dbReference>
<dbReference type="Proteomes" id="UP000033558">
    <property type="component" value="Unassembled WGS sequence"/>
</dbReference>
<dbReference type="Gene3D" id="3.40.50.720">
    <property type="entry name" value="NAD(P)-binding Rossmann-like Domain"/>
    <property type="match status" value="1"/>
</dbReference>
<dbReference type="Pfam" id="PF13561">
    <property type="entry name" value="adh_short_C2"/>
    <property type="match status" value="1"/>
</dbReference>
<evidence type="ECO:0000313" key="3">
    <source>
        <dbReference type="EMBL" id="KJY60792.1"/>
    </source>
</evidence>
<organism evidence="3 4">
    <name type="scientific">Bombilactobacillus mellifer</name>
    <dbReference type="NCBI Taxonomy" id="1218492"/>
    <lineage>
        <taxon>Bacteria</taxon>
        <taxon>Bacillati</taxon>
        <taxon>Bacillota</taxon>
        <taxon>Bacilli</taxon>
        <taxon>Lactobacillales</taxon>
        <taxon>Lactobacillaceae</taxon>
        <taxon>Bombilactobacillus</taxon>
    </lineage>
</organism>
<evidence type="ECO:0000256" key="1">
    <source>
        <dbReference type="ARBA" id="ARBA00006484"/>
    </source>
</evidence>
<gene>
    <name evidence="3" type="ORF">JG30_14820</name>
</gene>
<dbReference type="CDD" id="cd05233">
    <property type="entry name" value="SDR_c"/>
    <property type="match status" value="1"/>
</dbReference>
<dbReference type="GO" id="GO:0016616">
    <property type="term" value="F:oxidoreductase activity, acting on the CH-OH group of donors, NAD or NADP as acceptor"/>
    <property type="evidence" value="ECO:0007669"/>
    <property type="project" value="TreeGrafter"/>
</dbReference>
<comment type="caution">
    <text evidence="3">The sequence shown here is derived from an EMBL/GenBank/DDBJ whole genome shotgun (WGS) entry which is preliminary data.</text>
</comment>
<dbReference type="GO" id="GO:0006633">
    <property type="term" value="P:fatty acid biosynthetic process"/>
    <property type="evidence" value="ECO:0007669"/>
    <property type="project" value="TreeGrafter"/>
</dbReference>
<name>A0A0F4LPN4_9LACO</name>
<dbReference type="PATRIC" id="fig|1218492.5.peg.1536"/>
<dbReference type="NCBIfam" id="NF005118">
    <property type="entry name" value="PRK06550.1"/>
    <property type="match status" value="1"/>
</dbReference>
<keyword evidence="2" id="KW-0560">Oxidoreductase</keyword>
<dbReference type="PANTHER" id="PTHR42760">
    <property type="entry name" value="SHORT-CHAIN DEHYDROGENASES/REDUCTASES FAMILY MEMBER"/>
    <property type="match status" value="1"/>
</dbReference>
<dbReference type="OrthoDB" id="9803333at2"/>
<sequence length="245" mass="26147">MKAQYFDLAQKKVLITGCASGIGQAQSQAFLEQGAFVWGIDRKVCTTTATNFHFRQLDITSSGAVEKLFATLPTLDIICNTAGQLDNYQASQATSRTQWDQILATNLTSMFTISNAGLSQPRAANQPLVFVNMASIAGFMASGGGAAYTASKHAVIGYTKQLNWDYASRQVRANCIAPGAVQTGMTQPDFQDATAAKVAAQTLIKRYAQPTEVADLTLFLASNASQYLYGTVVVIDGGFSLGKTI</sequence>
<evidence type="ECO:0000313" key="4">
    <source>
        <dbReference type="Proteomes" id="UP000033558"/>
    </source>
</evidence>
<dbReference type="PANTHER" id="PTHR42760:SF133">
    <property type="entry name" value="3-OXOACYL-[ACYL-CARRIER-PROTEIN] REDUCTASE"/>
    <property type="match status" value="1"/>
</dbReference>
<dbReference type="InterPro" id="IPR036291">
    <property type="entry name" value="NAD(P)-bd_dom_sf"/>
</dbReference>
<dbReference type="FunFam" id="3.40.50.720:FF:000084">
    <property type="entry name" value="Short-chain dehydrogenase reductase"/>
    <property type="match status" value="1"/>
</dbReference>
<dbReference type="InterPro" id="IPR002347">
    <property type="entry name" value="SDR_fam"/>
</dbReference>
<dbReference type="GO" id="GO:0008206">
    <property type="term" value="P:bile acid metabolic process"/>
    <property type="evidence" value="ECO:0007669"/>
    <property type="project" value="UniProtKB-ARBA"/>
</dbReference>
<dbReference type="GO" id="GO:0048038">
    <property type="term" value="F:quinone binding"/>
    <property type="evidence" value="ECO:0007669"/>
    <property type="project" value="TreeGrafter"/>
</dbReference>